<evidence type="ECO:0000313" key="4">
    <source>
        <dbReference type="Proteomes" id="UP001595075"/>
    </source>
</evidence>
<dbReference type="Pfam" id="PF06985">
    <property type="entry name" value="HET"/>
    <property type="match status" value="1"/>
</dbReference>
<sequence length="694" mass="78529">MGGARRICDVCVNTDFALALDPDKWDWSVAHHRSPIPNVVHQNSIASLRASALHGCPMCLFFMKLLPFPLRPQQPEPRSKFVRKTYSKKNKKLVKRAFDADRRGEEELGPCRITAILAGEVHEDYALRHGTVAGFDYGPENKRVRLGVMGLDSSPDMIGTRNPISKSGEGTEPRLVVTGGLKGQYVTLGHCWGENKPPKTTKANLSSHLTSMPSRLMPKTFQDAVNINRLLGYRYIWIDSSCIIQDDKTDWQRECASMAAIYSNCAFNLAAPFSKDCHSGFPRGLHPIPADTWYDIPNFWPGASSLDSIRVFYPYDSNRGQVDWDNSPLAGRAWVMQEHILSPRWLYFGPNSLYFTCQTAKFDEHVRSALKLPKNKCGRDEVFPSRSVFNFAKYEEGLLQWYMMTEAYSELRLTHGSDRLPALAGVASQFAARLHDECIAGLWRKDVASGLIFYLPARLTQDDSQRSMVPAPVPGPSWSWYSCDRSVRFPYNYPDRNNVDLFSSFDYRNLFVSERCFGPMIEVEFISATKLTILGRLQRAWCSILSKPKTYQRIGLIESFLECLYGKDDEIEEQKKRVWSYLFAPGKQEIHLPRCPQVRRQPLTAELAQVTIRQVNNRFGSLPVKSSFMSLDDMSPGIPSLPNQPSPPPQDSRSQIVVSATAKTSALLSAKNQYRHLSRQSEALLASARDNSRL</sequence>
<protein>
    <recommendedName>
        <fullName evidence="2">Heterokaryon incompatibility domain-containing protein</fullName>
    </recommendedName>
</protein>
<dbReference type="EMBL" id="JAZHXI010000002">
    <property type="protein sequence ID" value="KAL2074665.1"/>
    <property type="molecule type" value="Genomic_DNA"/>
</dbReference>
<name>A0ABR4CXM0_9HELO</name>
<evidence type="ECO:0000256" key="1">
    <source>
        <dbReference type="SAM" id="MobiDB-lite"/>
    </source>
</evidence>
<proteinExistence type="predicted"/>
<gene>
    <name evidence="3" type="ORF">VTL71DRAFT_8444</name>
</gene>
<reference evidence="3 4" key="1">
    <citation type="journal article" date="2024" name="Commun. Biol.">
        <title>Comparative genomic analysis of thermophilic fungi reveals convergent evolutionary adaptations and gene losses.</title>
        <authorList>
            <person name="Steindorff A.S."/>
            <person name="Aguilar-Pontes M.V."/>
            <person name="Robinson A.J."/>
            <person name="Andreopoulos B."/>
            <person name="LaButti K."/>
            <person name="Kuo A."/>
            <person name="Mondo S."/>
            <person name="Riley R."/>
            <person name="Otillar R."/>
            <person name="Haridas S."/>
            <person name="Lipzen A."/>
            <person name="Grimwood J."/>
            <person name="Schmutz J."/>
            <person name="Clum A."/>
            <person name="Reid I.D."/>
            <person name="Moisan M.C."/>
            <person name="Butler G."/>
            <person name="Nguyen T.T.M."/>
            <person name="Dewar K."/>
            <person name="Conant G."/>
            <person name="Drula E."/>
            <person name="Henrissat B."/>
            <person name="Hansel C."/>
            <person name="Singer S."/>
            <person name="Hutchinson M.I."/>
            <person name="de Vries R.P."/>
            <person name="Natvig D.O."/>
            <person name="Powell A.J."/>
            <person name="Tsang A."/>
            <person name="Grigoriev I.V."/>
        </authorList>
    </citation>
    <scope>NUCLEOTIDE SEQUENCE [LARGE SCALE GENOMIC DNA]</scope>
    <source>
        <strain evidence="3 4">CBS 494.80</strain>
    </source>
</reference>
<dbReference type="Proteomes" id="UP001595075">
    <property type="component" value="Unassembled WGS sequence"/>
</dbReference>
<evidence type="ECO:0000259" key="2">
    <source>
        <dbReference type="Pfam" id="PF06985"/>
    </source>
</evidence>
<evidence type="ECO:0000313" key="3">
    <source>
        <dbReference type="EMBL" id="KAL2074665.1"/>
    </source>
</evidence>
<dbReference type="PANTHER" id="PTHR33112:SF16">
    <property type="entry name" value="HETEROKARYON INCOMPATIBILITY DOMAIN-CONTAINING PROTEIN"/>
    <property type="match status" value="1"/>
</dbReference>
<dbReference type="PANTHER" id="PTHR33112">
    <property type="entry name" value="DOMAIN PROTEIN, PUTATIVE-RELATED"/>
    <property type="match status" value="1"/>
</dbReference>
<organism evidence="3 4">
    <name type="scientific">Oculimacula yallundae</name>
    <dbReference type="NCBI Taxonomy" id="86028"/>
    <lineage>
        <taxon>Eukaryota</taxon>
        <taxon>Fungi</taxon>
        <taxon>Dikarya</taxon>
        <taxon>Ascomycota</taxon>
        <taxon>Pezizomycotina</taxon>
        <taxon>Leotiomycetes</taxon>
        <taxon>Helotiales</taxon>
        <taxon>Ploettnerulaceae</taxon>
        <taxon>Oculimacula</taxon>
    </lineage>
</organism>
<feature type="domain" description="Heterokaryon incompatibility" evidence="2">
    <location>
        <begin position="185"/>
        <end position="338"/>
    </location>
</feature>
<keyword evidence="4" id="KW-1185">Reference proteome</keyword>
<accession>A0ABR4CXM0</accession>
<feature type="region of interest" description="Disordered" evidence="1">
    <location>
        <begin position="633"/>
        <end position="655"/>
    </location>
</feature>
<dbReference type="InterPro" id="IPR010730">
    <property type="entry name" value="HET"/>
</dbReference>
<comment type="caution">
    <text evidence="3">The sequence shown here is derived from an EMBL/GenBank/DDBJ whole genome shotgun (WGS) entry which is preliminary data.</text>
</comment>